<comment type="caution">
    <text evidence="2">The sequence shown here is derived from an EMBL/GenBank/DDBJ whole genome shotgun (WGS) entry which is preliminary data.</text>
</comment>
<proteinExistence type="predicted"/>
<dbReference type="Proteomes" id="UP000703269">
    <property type="component" value="Unassembled WGS sequence"/>
</dbReference>
<keyword evidence="3" id="KW-1185">Reference proteome</keyword>
<feature type="chain" id="PRO_5040425246" description="Extracellular membrane protein CFEM domain-containing protein" evidence="1">
    <location>
        <begin position="18"/>
        <end position="74"/>
    </location>
</feature>
<evidence type="ECO:0000256" key="1">
    <source>
        <dbReference type="SAM" id="SignalP"/>
    </source>
</evidence>
<evidence type="ECO:0000313" key="3">
    <source>
        <dbReference type="Proteomes" id="UP000703269"/>
    </source>
</evidence>
<gene>
    <name evidence="2" type="ORF">PsYK624_151210</name>
</gene>
<accession>A0A9P3GSX1</accession>
<evidence type="ECO:0008006" key="4">
    <source>
        <dbReference type="Google" id="ProtNLM"/>
    </source>
</evidence>
<protein>
    <recommendedName>
        <fullName evidence="4">Extracellular membrane protein CFEM domain-containing protein</fullName>
    </recommendedName>
</protein>
<reference evidence="2 3" key="1">
    <citation type="submission" date="2021-08" db="EMBL/GenBank/DDBJ databases">
        <title>Draft Genome Sequence of Phanerochaete sordida strain YK-624.</title>
        <authorList>
            <person name="Mori T."/>
            <person name="Dohra H."/>
            <person name="Suzuki T."/>
            <person name="Kawagishi H."/>
            <person name="Hirai H."/>
        </authorList>
    </citation>
    <scope>NUCLEOTIDE SEQUENCE [LARGE SCALE GENOMIC DNA]</scope>
    <source>
        <strain evidence="2 3">YK-624</strain>
    </source>
</reference>
<dbReference type="EMBL" id="BPQB01000096">
    <property type="protein sequence ID" value="GJE98884.1"/>
    <property type="molecule type" value="Genomic_DNA"/>
</dbReference>
<sequence length="74" mass="7498">MLARITTLFLLVAIALSAPTTEHVARQVPPCLATCLTALSTCVASATAADFSDCLAVTTCPIDTLVACVGGTDD</sequence>
<name>A0A9P3GSX1_9APHY</name>
<feature type="signal peptide" evidence="1">
    <location>
        <begin position="1"/>
        <end position="17"/>
    </location>
</feature>
<evidence type="ECO:0000313" key="2">
    <source>
        <dbReference type="EMBL" id="GJE98884.1"/>
    </source>
</evidence>
<dbReference type="AlphaFoldDB" id="A0A9P3GSX1"/>
<keyword evidence="1" id="KW-0732">Signal</keyword>
<organism evidence="2 3">
    <name type="scientific">Phanerochaete sordida</name>
    <dbReference type="NCBI Taxonomy" id="48140"/>
    <lineage>
        <taxon>Eukaryota</taxon>
        <taxon>Fungi</taxon>
        <taxon>Dikarya</taxon>
        <taxon>Basidiomycota</taxon>
        <taxon>Agaricomycotina</taxon>
        <taxon>Agaricomycetes</taxon>
        <taxon>Polyporales</taxon>
        <taxon>Phanerochaetaceae</taxon>
        <taxon>Phanerochaete</taxon>
    </lineage>
</organism>